<dbReference type="EMBL" id="GG730043">
    <property type="protein sequence ID" value="EEZ93052.1"/>
    <property type="molecule type" value="Genomic_DNA"/>
</dbReference>
<feature type="domain" description="THIF-type NAD/FAD binding fold" evidence="1">
    <location>
        <begin position="2"/>
        <end position="149"/>
    </location>
</feature>
<dbReference type="InterPro" id="IPR000594">
    <property type="entry name" value="ThiF_NAD_FAD-bd"/>
</dbReference>
<organism evidence="2 3">
    <name type="scientific">Candidatus Parvarchaeum acidiphilum ARMAN-4</name>
    <dbReference type="NCBI Taxonomy" id="662760"/>
    <lineage>
        <taxon>Archaea</taxon>
        <taxon>Candidatus Parvarchaeota</taxon>
        <taxon>Candidatus Parvarchaeum</taxon>
    </lineage>
</organism>
<dbReference type="Gene3D" id="3.40.50.720">
    <property type="entry name" value="NAD(P)-binding Rossmann-like Domain"/>
    <property type="match status" value="1"/>
</dbReference>
<dbReference type="SUPFAM" id="SSF69572">
    <property type="entry name" value="Activating enzymes of the ubiquitin-like proteins"/>
    <property type="match status" value="1"/>
</dbReference>
<dbReference type="GO" id="GO:0004792">
    <property type="term" value="F:thiosulfate-cyanide sulfurtransferase activity"/>
    <property type="evidence" value="ECO:0007669"/>
    <property type="project" value="TreeGrafter"/>
</dbReference>
<dbReference type="InterPro" id="IPR035985">
    <property type="entry name" value="Ubiquitin-activating_enz"/>
</dbReference>
<dbReference type="PANTHER" id="PTHR10953:SF102">
    <property type="entry name" value="ADENYLYLTRANSFERASE AND SULFURTRANSFERASE MOCS3"/>
    <property type="match status" value="1"/>
</dbReference>
<dbReference type="GO" id="GO:0016779">
    <property type="term" value="F:nucleotidyltransferase activity"/>
    <property type="evidence" value="ECO:0007669"/>
    <property type="project" value="TreeGrafter"/>
</dbReference>
<evidence type="ECO:0000313" key="3">
    <source>
        <dbReference type="Proteomes" id="UP000009375"/>
    </source>
</evidence>
<evidence type="ECO:0000259" key="1">
    <source>
        <dbReference type="Pfam" id="PF00899"/>
    </source>
</evidence>
<name>D2EF26_PARA4</name>
<gene>
    <name evidence="2" type="ORF">BJBARM4_0333</name>
</gene>
<dbReference type="AlphaFoldDB" id="D2EF26"/>
<accession>D2EF26</accession>
<proteinExistence type="predicted"/>
<dbReference type="PANTHER" id="PTHR10953">
    <property type="entry name" value="UBIQUITIN-ACTIVATING ENZYME E1"/>
    <property type="match status" value="1"/>
</dbReference>
<reference evidence="2 3" key="1">
    <citation type="journal article" date="2010" name="Proc. Natl. Acad. Sci. U.S.A.">
        <title>Enigmatic, ultrasmall, uncultivated Archaea.</title>
        <authorList>
            <person name="Baker B.J."/>
            <person name="Comolli L.R."/>
            <person name="Dick G.J."/>
            <person name="Hauser L.J."/>
            <person name="Hyatt D."/>
            <person name="Dill B.D."/>
            <person name="Land M.L."/>
            <person name="Verberkmoes N.C."/>
            <person name="Hettich R.L."/>
            <person name="Banfield J.F."/>
        </authorList>
    </citation>
    <scope>NUCLEOTIDE SEQUENCE [LARGE SCALE GENOMIC DNA]</scope>
</reference>
<dbReference type="Proteomes" id="UP000009375">
    <property type="component" value="Unassembled WGS sequence"/>
</dbReference>
<evidence type="ECO:0000313" key="2">
    <source>
        <dbReference type="EMBL" id="EEZ93052.1"/>
    </source>
</evidence>
<dbReference type="GO" id="GO:0008641">
    <property type="term" value="F:ubiquitin-like modifier activating enzyme activity"/>
    <property type="evidence" value="ECO:0007669"/>
    <property type="project" value="InterPro"/>
</dbReference>
<protein>
    <submittedName>
        <fullName evidence="2">UBA/THIF-type NAD/FAD binding protein</fullName>
    </submittedName>
</protein>
<dbReference type="Pfam" id="PF00899">
    <property type="entry name" value="ThiF"/>
    <property type="match status" value="1"/>
</dbReference>
<sequence length="305" mass="34202">MENKSVLVIGIGAVGSAFLANSAGLFKKVGIFDGDIISKSNLTNQPFYSDFDFSSPSSKVSFAVKKMNAMDKATEYKGYERYFIESDFNVMKDYDLILDFTDSIQSRLIINSGCVKTGSPAVFVSLNDKESVLYFYRGNACFNCIFRNSIGHIKEGCESVISPPGKDYLDFLIHSILDFSLGKIKGDEIRIFNLKNKKVLESNVKRDKECEVCVNNRSNNIQTGFLQICSSGIKFSLGSEIDLKILNKKIPRSEINGDYLFSNNGRKSILISSKGDFLFTGYTKDEAEQLLMSFIPERLYKKEKA</sequence>
<dbReference type="InterPro" id="IPR045886">
    <property type="entry name" value="ThiF/MoeB/HesA"/>
</dbReference>
<dbReference type="GO" id="GO:0005737">
    <property type="term" value="C:cytoplasm"/>
    <property type="evidence" value="ECO:0007669"/>
    <property type="project" value="TreeGrafter"/>
</dbReference>